<comment type="caution">
    <text evidence="7">The sequence shown here is derived from an EMBL/GenBank/DDBJ whole genome shotgun (WGS) entry which is preliminary data.</text>
</comment>
<evidence type="ECO:0000313" key="7">
    <source>
        <dbReference type="EMBL" id="PWJ59558.1"/>
    </source>
</evidence>
<gene>
    <name evidence="7" type="ORF">CLV98_102392</name>
</gene>
<dbReference type="AlphaFoldDB" id="A0A316APZ7"/>
<reference evidence="7 8" key="1">
    <citation type="submission" date="2018-03" db="EMBL/GenBank/DDBJ databases">
        <title>Genomic Encyclopedia of Archaeal and Bacterial Type Strains, Phase II (KMG-II): from individual species to whole genera.</title>
        <authorList>
            <person name="Goeker M."/>
        </authorList>
    </citation>
    <scope>NUCLEOTIDE SEQUENCE [LARGE SCALE GENOMIC DNA]</scope>
    <source>
        <strain evidence="7 8">DSM 100346</strain>
    </source>
</reference>
<dbReference type="OrthoDB" id="9807797at2"/>
<evidence type="ECO:0000259" key="6">
    <source>
        <dbReference type="PROSITE" id="PS50072"/>
    </source>
</evidence>
<dbReference type="InterPro" id="IPR044666">
    <property type="entry name" value="Cyclophilin_A-like"/>
</dbReference>
<organism evidence="7 8">
    <name type="scientific">Dyadobacter jejuensis</name>
    <dbReference type="NCBI Taxonomy" id="1082580"/>
    <lineage>
        <taxon>Bacteria</taxon>
        <taxon>Pseudomonadati</taxon>
        <taxon>Bacteroidota</taxon>
        <taxon>Cytophagia</taxon>
        <taxon>Cytophagales</taxon>
        <taxon>Spirosomataceae</taxon>
        <taxon>Dyadobacter</taxon>
    </lineage>
</organism>
<feature type="domain" description="PPIase cyclophilin-type" evidence="6">
    <location>
        <begin position="39"/>
        <end position="219"/>
    </location>
</feature>
<dbReference type="EC" id="5.2.1.8" evidence="2"/>
<dbReference type="PROSITE" id="PS00170">
    <property type="entry name" value="CSA_PPIASE_1"/>
    <property type="match status" value="1"/>
</dbReference>
<evidence type="ECO:0000313" key="8">
    <source>
        <dbReference type="Proteomes" id="UP000245880"/>
    </source>
</evidence>
<dbReference type="InterPro" id="IPR020892">
    <property type="entry name" value="Cyclophilin-type_PPIase_CS"/>
</dbReference>
<dbReference type="RefSeq" id="WP_109673412.1">
    <property type="nucleotide sequence ID" value="NZ_QGDT01000002.1"/>
</dbReference>
<sequence>MSFKKNLLLSLLLASTFTCSFAQKKTKKDQLVTIETSEGVMHLVLFDQTPLHKANFLKLVDKKFYDDLLFHRVIDDFMIQGGDPDSKQAPAGTLLGKGDIGYTIPAEFSAALFHQKGALAAARNDNPEKASSGCQFYLVQGRKWTATELEFQQTRAARPFTEQQKTIYQNIGGTPHLDGSYTVFGQVIDGLAVIDRIAALPTGQRDRPEKNIAMKISSKKMSKRKIHRKYGYNYSN</sequence>
<evidence type="ECO:0000256" key="1">
    <source>
        <dbReference type="ARBA" id="ARBA00007365"/>
    </source>
</evidence>
<dbReference type="PANTHER" id="PTHR45625">
    <property type="entry name" value="PEPTIDYL-PROLYL CIS-TRANS ISOMERASE-RELATED"/>
    <property type="match status" value="1"/>
</dbReference>
<keyword evidence="3" id="KW-0697">Rotamase</keyword>
<keyword evidence="8" id="KW-1185">Reference proteome</keyword>
<dbReference type="PANTHER" id="PTHR45625:SF4">
    <property type="entry name" value="PEPTIDYLPROLYL ISOMERASE DOMAIN AND WD REPEAT-CONTAINING PROTEIN 1"/>
    <property type="match status" value="1"/>
</dbReference>
<evidence type="ECO:0000256" key="2">
    <source>
        <dbReference type="ARBA" id="ARBA00013194"/>
    </source>
</evidence>
<dbReference type="GO" id="GO:0003755">
    <property type="term" value="F:peptidyl-prolyl cis-trans isomerase activity"/>
    <property type="evidence" value="ECO:0007669"/>
    <property type="project" value="UniProtKB-KW"/>
</dbReference>
<dbReference type="Proteomes" id="UP000245880">
    <property type="component" value="Unassembled WGS sequence"/>
</dbReference>
<evidence type="ECO:0000256" key="4">
    <source>
        <dbReference type="ARBA" id="ARBA00023235"/>
    </source>
</evidence>
<keyword evidence="5" id="KW-0732">Signal</keyword>
<feature type="chain" id="PRO_5016307302" description="peptidylprolyl isomerase" evidence="5">
    <location>
        <begin position="23"/>
        <end position="236"/>
    </location>
</feature>
<dbReference type="PROSITE" id="PS50072">
    <property type="entry name" value="CSA_PPIASE_2"/>
    <property type="match status" value="1"/>
</dbReference>
<proteinExistence type="inferred from homology"/>
<dbReference type="CDD" id="cd00317">
    <property type="entry name" value="cyclophilin"/>
    <property type="match status" value="1"/>
</dbReference>
<feature type="signal peptide" evidence="5">
    <location>
        <begin position="1"/>
        <end position="22"/>
    </location>
</feature>
<dbReference type="InterPro" id="IPR002130">
    <property type="entry name" value="Cyclophilin-type_PPIase_dom"/>
</dbReference>
<protein>
    <recommendedName>
        <fullName evidence="2">peptidylprolyl isomerase</fullName>
        <ecNumber evidence="2">5.2.1.8</ecNumber>
    </recommendedName>
</protein>
<dbReference type="GO" id="GO:0006457">
    <property type="term" value="P:protein folding"/>
    <property type="evidence" value="ECO:0007669"/>
    <property type="project" value="InterPro"/>
</dbReference>
<dbReference type="SUPFAM" id="SSF50891">
    <property type="entry name" value="Cyclophilin-like"/>
    <property type="match status" value="1"/>
</dbReference>
<evidence type="ECO:0000256" key="5">
    <source>
        <dbReference type="SAM" id="SignalP"/>
    </source>
</evidence>
<dbReference type="EMBL" id="QGDT01000002">
    <property type="protein sequence ID" value="PWJ59558.1"/>
    <property type="molecule type" value="Genomic_DNA"/>
</dbReference>
<dbReference type="Gene3D" id="2.40.100.10">
    <property type="entry name" value="Cyclophilin-like"/>
    <property type="match status" value="1"/>
</dbReference>
<comment type="similarity">
    <text evidence="1">Belongs to the cyclophilin-type PPIase family.</text>
</comment>
<dbReference type="InterPro" id="IPR029000">
    <property type="entry name" value="Cyclophilin-like_dom_sf"/>
</dbReference>
<keyword evidence="4 7" id="KW-0413">Isomerase</keyword>
<name>A0A316APZ7_9BACT</name>
<dbReference type="Pfam" id="PF00160">
    <property type="entry name" value="Pro_isomerase"/>
    <property type="match status" value="1"/>
</dbReference>
<evidence type="ECO:0000256" key="3">
    <source>
        <dbReference type="ARBA" id="ARBA00023110"/>
    </source>
</evidence>
<accession>A0A316APZ7</accession>